<dbReference type="InterPro" id="IPR022775">
    <property type="entry name" value="AP_mu_sigma_su"/>
</dbReference>
<dbReference type="EMBL" id="LHPM01000018">
    <property type="protein sequence ID" value="OAL63342.1"/>
    <property type="molecule type" value="Genomic_DNA"/>
</dbReference>
<evidence type="ECO:0000256" key="11">
    <source>
        <dbReference type="SAM" id="MobiDB-lite"/>
    </source>
</evidence>
<dbReference type="GO" id="GO:0016480">
    <property type="term" value="P:negative regulation of transcription by RNA polymerase III"/>
    <property type="evidence" value="ECO:0007669"/>
    <property type="project" value="InterPro"/>
</dbReference>
<dbReference type="GO" id="GO:0030121">
    <property type="term" value="C:AP-1 adaptor complex"/>
    <property type="evidence" value="ECO:0007669"/>
    <property type="project" value="InterPro"/>
</dbReference>
<dbReference type="AlphaFoldDB" id="A0A178ETC3"/>
<comment type="subcellular location">
    <subcellularLocation>
        <location evidence="2">Cytoplasmic vesicle</location>
        <location evidence="2">Clathrin-coated vesicle membrane</location>
    </subcellularLocation>
    <subcellularLocation>
        <location evidence="1">Golgi apparatus</location>
    </subcellularLocation>
</comment>
<evidence type="ECO:0000259" key="12">
    <source>
        <dbReference type="Pfam" id="PF01217"/>
    </source>
</evidence>
<dbReference type="GO" id="GO:0005634">
    <property type="term" value="C:nucleus"/>
    <property type="evidence" value="ECO:0007669"/>
    <property type="project" value="TreeGrafter"/>
</dbReference>
<evidence type="ECO:0000256" key="9">
    <source>
        <dbReference type="ARBA" id="ARBA00074180"/>
    </source>
</evidence>
<organism evidence="13 14">
    <name type="scientific">Trichophyton rubrum</name>
    <name type="common">Athlete's foot fungus</name>
    <name type="synonym">Epidermophyton rubrum</name>
    <dbReference type="NCBI Taxonomy" id="5551"/>
    <lineage>
        <taxon>Eukaryota</taxon>
        <taxon>Fungi</taxon>
        <taxon>Dikarya</taxon>
        <taxon>Ascomycota</taxon>
        <taxon>Pezizomycotina</taxon>
        <taxon>Eurotiomycetes</taxon>
        <taxon>Eurotiomycetidae</taxon>
        <taxon>Onygenales</taxon>
        <taxon>Arthrodermataceae</taxon>
        <taxon>Trichophyton</taxon>
    </lineage>
</organism>
<protein>
    <recommendedName>
        <fullName evidence="9">AP-1 complex subunit sigma-1</fullName>
    </recommendedName>
    <alternativeName>
        <fullName evidence="10">Sigma1-adaptin</fullName>
    </alternativeName>
</protein>
<proteinExistence type="inferred from homology"/>
<keyword evidence="6" id="KW-0333">Golgi apparatus</keyword>
<dbReference type="Gene3D" id="3.40.1000.50">
    <property type="entry name" value="Repressor of RNA polymerase III transcription Maf1"/>
    <property type="match status" value="1"/>
</dbReference>
<dbReference type="CDD" id="cd14831">
    <property type="entry name" value="AP1_sigma"/>
    <property type="match status" value="1"/>
</dbReference>
<feature type="domain" description="AP complex mu/sigma subunit" evidence="12">
    <location>
        <begin position="3"/>
        <end position="142"/>
    </location>
</feature>
<dbReference type="GO" id="GO:0015031">
    <property type="term" value="P:protein transport"/>
    <property type="evidence" value="ECO:0007669"/>
    <property type="project" value="UniProtKB-KW"/>
</dbReference>
<keyword evidence="13" id="KW-0418">Kinase</keyword>
<dbReference type="GO" id="GO:0016301">
    <property type="term" value="F:kinase activity"/>
    <property type="evidence" value="ECO:0007669"/>
    <property type="project" value="UniProtKB-KW"/>
</dbReference>
<comment type="similarity">
    <text evidence="3">Belongs to the adaptor complexes small subunit family.</text>
</comment>
<dbReference type="VEuPathDB" id="FungiDB:TERG_00594"/>
<feature type="region of interest" description="Disordered" evidence="11">
    <location>
        <begin position="510"/>
        <end position="537"/>
    </location>
</feature>
<dbReference type="InterPro" id="IPR015257">
    <property type="entry name" value="Maf1"/>
</dbReference>
<evidence type="ECO:0000313" key="13">
    <source>
        <dbReference type="EMBL" id="OAL63342.1"/>
    </source>
</evidence>
<dbReference type="GO" id="GO:0016482">
    <property type="term" value="P:cytosolic transport"/>
    <property type="evidence" value="ECO:0007669"/>
    <property type="project" value="UniProtKB-ARBA"/>
</dbReference>
<keyword evidence="4" id="KW-0813">Transport</keyword>
<evidence type="ECO:0000313" key="14">
    <source>
        <dbReference type="Proteomes" id="UP000243015"/>
    </source>
</evidence>
<feature type="region of interest" description="Disordered" evidence="11">
    <location>
        <begin position="142"/>
        <end position="176"/>
    </location>
</feature>
<dbReference type="PANTHER" id="PTHR22504:SF0">
    <property type="entry name" value="REPRESSOR OF RNA POLYMERASE III TRANSCRIPTION MAF1 HOMOLOG"/>
    <property type="match status" value="1"/>
</dbReference>
<gene>
    <name evidence="13" type="ORF">A7C99_5736</name>
</gene>
<sequence>MAINYLILLSRQGKVRLAKWFTTLSPKDKAKIIKDVTQLVLSRRTRMCNFLEYKDSKVVYRRYASLFFIAGCSSTDNELITLEIVHRYVEQMDKYYGNVCELDIIFNFQKAYFILDELLLAGEMQESSKKNVLRCISQQDSLEDMEDEDDRVKPSPAPTPAPPSIPRHPPLSARRLSSPGVPCCHNRVKQPLDVTDGLVVWRSRSFLPLSEFDDVTRALNFDTPDCMVVGGCDLYTTKAASGDKKLYKNIEASLETQYESLLRLSASLSPPNASSAAMSLNLSRSSPFGPLSEHSSRRTYAYLIATLNASHPDYDFSHVLRPSDFRREKNLRRVMDTIDTTLFNLRPQLARDVTPPTPASSSPHMSATTHSWGPRMWRIIDNQMSLKECSIYCYSPDEDPYDGEEGTIWSLNYFFFNKVRKRVCYIYLRGISVLSQLPADGTATPVPGKRNVDDDGYVSHDTGARKRAKYWFGDGANDEMDEFSADEEERQPSQPARPVVDEYDNYILSDDDLRSQSGGSKPTVRALSEEIADSMEV</sequence>
<dbReference type="Gene3D" id="3.30.450.60">
    <property type="match status" value="1"/>
</dbReference>
<dbReference type="InterPro" id="IPR038564">
    <property type="entry name" value="Maf1_sf"/>
</dbReference>
<reference evidence="13 14" key="1">
    <citation type="submission" date="2016-05" db="EMBL/GenBank/DDBJ databases">
        <title>Genome sequencing of Trichophyton rubrum CMCC(F)T1i isolated from hair.</title>
        <authorList>
            <person name="Zhan P."/>
            <person name="Tao Y."/>
            <person name="Liu W."/>
        </authorList>
    </citation>
    <scope>NUCLEOTIDE SEQUENCE [LARGE SCALE GENOMIC DNA]</scope>
    <source>
        <strain evidence="14">CMCC(F)T1i</strain>
    </source>
</reference>
<dbReference type="FunFam" id="3.30.450.60:FF:000007">
    <property type="entry name" value="AP complex subunit sigma"/>
    <property type="match status" value="1"/>
</dbReference>
<keyword evidence="8" id="KW-0968">Cytoplasmic vesicle</keyword>
<evidence type="ECO:0000256" key="4">
    <source>
        <dbReference type="ARBA" id="ARBA00022448"/>
    </source>
</evidence>
<evidence type="ECO:0000256" key="6">
    <source>
        <dbReference type="ARBA" id="ARBA00023034"/>
    </source>
</evidence>
<keyword evidence="7" id="KW-0472">Membrane</keyword>
<dbReference type="InterPro" id="IPR011012">
    <property type="entry name" value="Longin-like_dom_sf"/>
</dbReference>
<evidence type="ECO:0000256" key="10">
    <source>
        <dbReference type="ARBA" id="ARBA00081706"/>
    </source>
</evidence>
<accession>A0A178ETC3</accession>
<evidence type="ECO:0000256" key="1">
    <source>
        <dbReference type="ARBA" id="ARBA00004555"/>
    </source>
</evidence>
<dbReference type="SUPFAM" id="SSF64356">
    <property type="entry name" value="SNARE-like"/>
    <property type="match status" value="1"/>
</dbReference>
<dbReference type="FunFam" id="3.40.1000.50:FF:000004">
    <property type="entry name" value="Repressor of RNA polymerase III transcription MAF1"/>
    <property type="match status" value="1"/>
</dbReference>
<evidence type="ECO:0000256" key="3">
    <source>
        <dbReference type="ARBA" id="ARBA00006972"/>
    </source>
</evidence>
<dbReference type="InterPro" id="IPR044733">
    <property type="entry name" value="AP1_sigma"/>
</dbReference>
<feature type="region of interest" description="Disordered" evidence="11">
    <location>
        <begin position="482"/>
        <end position="501"/>
    </location>
</feature>
<dbReference type="GO" id="GO:0035615">
    <property type="term" value="F:clathrin adaptor activity"/>
    <property type="evidence" value="ECO:0007669"/>
    <property type="project" value="InterPro"/>
</dbReference>
<feature type="compositionally biased region" description="Pro residues" evidence="11">
    <location>
        <begin position="155"/>
        <end position="169"/>
    </location>
</feature>
<comment type="caution">
    <text evidence="13">The sequence shown here is derived from an EMBL/GenBank/DDBJ whole genome shotgun (WGS) entry which is preliminary data.</text>
</comment>
<evidence type="ECO:0000256" key="5">
    <source>
        <dbReference type="ARBA" id="ARBA00022927"/>
    </source>
</evidence>
<dbReference type="Proteomes" id="UP000243015">
    <property type="component" value="Unassembled WGS sequence"/>
</dbReference>
<evidence type="ECO:0000256" key="8">
    <source>
        <dbReference type="ARBA" id="ARBA00023329"/>
    </source>
</evidence>
<keyword evidence="5" id="KW-0653">Protein transport</keyword>
<evidence type="ECO:0000256" key="7">
    <source>
        <dbReference type="ARBA" id="ARBA00023136"/>
    </source>
</evidence>
<dbReference type="PANTHER" id="PTHR22504">
    <property type="entry name" value="REPRESSOR OF RNA POLYMERASE III TRANSCRIPTION MAF1"/>
    <property type="match status" value="1"/>
</dbReference>
<evidence type="ECO:0000256" key="2">
    <source>
        <dbReference type="ARBA" id="ARBA00004640"/>
    </source>
</evidence>
<keyword evidence="13" id="KW-0808">Transferase</keyword>
<dbReference type="GO" id="GO:0005829">
    <property type="term" value="C:cytosol"/>
    <property type="evidence" value="ECO:0007669"/>
    <property type="project" value="GOC"/>
</dbReference>
<name>A0A178ETC3_TRIRU</name>
<dbReference type="Pfam" id="PF09174">
    <property type="entry name" value="Maf1"/>
    <property type="match status" value="1"/>
</dbReference>
<dbReference type="VEuPathDB" id="FungiDB:TERG_00595"/>
<dbReference type="Pfam" id="PF01217">
    <property type="entry name" value="Clat_adaptor_s"/>
    <property type="match status" value="1"/>
</dbReference>
<dbReference type="GO" id="GO:0000994">
    <property type="term" value="F:RNA polymerase III core binding"/>
    <property type="evidence" value="ECO:0007669"/>
    <property type="project" value="TreeGrafter"/>
</dbReference>